<evidence type="ECO:0000313" key="1">
    <source>
        <dbReference type="EMBL" id="TCJ19791.1"/>
    </source>
</evidence>
<reference evidence="1 2" key="1">
    <citation type="submission" date="2019-03" db="EMBL/GenBank/DDBJ databases">
        <title>Genome sequence of Thiobacillaceae bacterium LSR1, a sulfur-oxidizing bacterium isolated from freshwater sediment.</title>
        <authorList>
            <person name="Li S."/>
        </authorList>
    </citation>
    <scope>NUCLEOTIDE SEQUENCE [LARGE SCALE GENOMIC DNA]</scope>
    <source>
        <strain evidence="1 2">LSR1</strain>
    </source>
</reference>
<proteinExistence type="predicted"/>
<dbReference type="OrthoDB" id="9795689at2"/>
<dbReference type="SMART" id="SM01101">
    <property type="entry name" value="CRISPR_assoc"/>
    <property type="match status" value="1"/>
</dbReference>
<keyword evidence="2" id="KW-1185">Reference proteome</keyword>
<sequence length="261" mass="29098">MARRQPTGRRRPPARGTAMHMIELPLDAAALTRFAWHQGHAAKQGYSDEDFGYAAHAWLAATLGELAPRPFRLQETRRGLRLLGYALQPAQHLAEHARTFALPAALAVCDWDTAASKEMPTTWHVGQRLGFEVRACPVSRGERERDLYLVEVDEAKASGREPANRSEVYGTWLDRQFGQNEAAKAELITLAGFRRVRSLRQSRAGQDHRHHGVERPDALFTGELRVLDPDVFASLLARGIGRHRAFGFGMLLLRPPGRGGT</sequence>
<dbReference type="AlphaFoldDB" id="A0A4R1BQC8"/>
<gene>
    <name evidence="1" type="primary">cas6e</name>
    <name evidence="1" type="ORF">EZJ19_01095</name>
</gene>
<dbReference type="NCBIfam" id="TIGR01907">
    <property type="entry name" value="casE_Cse3"/>
    <property type="match status" value="1"/>
</dbReference>
<protein>
    <submittedName>
        <fullName evidence="1">Type I-E CRISPR-associated protein Cas6/Cse3/CasE</fullName>
    </submittedName>
</protein>
<accession>A0A4R1BQC8</accession>
<dbReference type="InterPro" id="IPR010179">
    <property type="entry name" value="CRISPR-assoc_prot_Cse3"/>
</dbReference>
<evidence type="ECO:0000313" key="2">
    <source>
        <dbReference type="Proteomes" id="UP000295443"/>
    </source>
</evidence>
<name>A0A4R1BQC8_9PROT</name>
<organism evidence="1 2">
    <name type="scientific">Parasulfuritortus cantonensis</name>
    <dbReference type="NCBI Taxonomy" id="2528202"/>
    <lineage>
        <taxon>Bacteria</taxon>
        <taxon>Pseudomonadati</taxon>
        <taxon>Pseudomonadota</taxon>
        <taxon>Betaproteobacteria</taxon>
        <taxon>Nitrosomonadales</taxon>
        <taxon>Thiobacillaceae</taxon>
        <taxon>Parasulfuritortus</taxon>
    </lineage>
</organism>
<dbReference type="Proteomes" id="UP000295443">
    <property type="component" value="Unassembled WGS sequence"/>
</dbReference>
<comment type="caution">
    <text evidence="1">The sequence shown here is derived from an EMBL/GenBank/DDBJ whole genome shotgun (WGS) entry which is preliminary data.</text>
</comment>
<dbReference type="Gene3D" id="3.30.70.1210">
    <property type="entry name" value="Crispr-associated protein, domain 2"/>
    <property type="match status" value="1"/>
</dbReference>
<dbReference type="SUPFAM" id="SSF117987">
    <property type="entry name" value="CRISPR-associated protein"/>
    <property type="match status" value="1"/>
</dbReference>
<dbReference type="EMBL" id="SJZB01000004">
    <property type="protein sequence ID" value="TCJ19791.1"/>
    <property type="molecule type" value="Genomic_DNA"/>
</dbReference>
<dbReference type="Pfam" id="PF08798">
    <property type="entry name" value="CRISPR_assoc"/>
    <property type="match status" value="1"/>
</dbReference>